<organism evidence="2 3">
    <name type="scientific">Rhizophagus irregularis (strain DAOM 197198w)</name>
    <name type="common">Glomus intraradices</name>
    <dbReference type="NCBI Taxonomy" id="1432141"/>
    <lineage>
        <taxon>Eukaryota</taxon>
        <taxon>Fungi</taxon>
        <taxon>Fungi incertae sedis</taxon>
        <taxon>Mucoromycota</taxon>
        <taxon>Glomeromycotina</taxon>
        <taxon>Glomeromycetes</taxon>
        <taxon>Glomerales</taxon>
        <taxon>Glomeraceae</taxon>
        <taxon>Rhizophagus</taxon>
    </lineage>
</organism>
<proteinExistence type="predicted"/>
<dbReference type="HOGENOM" id="CLU_000288_7_34_1"/>
<dbReference type="EMBL" id="JEMT01012437">
    <property type="protein sequence ID" value="EXX75396.1"/>
    <property type="molecule type" value="Genomic_DNA"/>
</dbReference>
<gene>
    <name evidence="2" type="ORF">RirG_042200</name>
</gene>
<name>A0A015LRR9_RHIIW</name>
<evidence type="ECO:0000313" key="2">
    <source>
        <dbReference type="EMBL" id="EXX75396.1"/>
    </source>
</evidence>
<keyword evidence="3" id="KW-1185">Reference proteome</keyword>
<dbReference type="Pfam" id="PF07714">
    <property type="entry name" value="PK_Tyr_Ser-Thr"/>
    <property type="match status" value="1"/>
</dbReference>
<accession>A0A015LRR9</accession>
<dbReference type="PANTHER" id="PTHR23257:SF963">
    <property type="entry name" value="AT08303P"/>
    <property type="match status" value="1"/>
</dbReference>
<dbReference type="GO" id="GO:0007165">
    <property type="term" value="P:signal transduction"/>
    <property type="evidence" value="ECO:0007669"/>
    <property type="project" value="TreeGrafter"/>
</dbReference>
<dbReference type="Proteomes" id="UP000022910">
    <property type="component" value="Unassembled WGS sequence"/>
</dbReference>
<dbReference type="Gene3D" id="1.10.510.10">
    <property type="entry name" value="Transferase(Phosphotransferase) domain 1"/>
    <property type="match status" value="1"/>
</dbReference>
<comment type="caution">
    <text evidence="2">The sequence shown here is derived from an EMBL/GenBank/DDBJ whole genome shotgun (WGS) entry which is preliminary data.</text>
</comment>
<dbReference type="InterPro" id="IPR001245">
    <property type="entry name" value="Ser-Thr/Tyr_kinase_cat_dom"/>
</dbReference>
<dbReference type="AlphaFoldDB" id="A0A015LRR9"/>
<protein>
    <submittedName>
        <fullName evidence="2">Kcc4p</fullName>
    </submittedName>
</protein>
<dbReference type="GO" id="GO:0004672">
    <property type="term" value="F:protein kinase activity"/>
    <property type="evidence" value="ECO:0007669"/>
    <property type="project" value="InterPro"/>
</dbReference>
<feature type="domain" description="Protein kinase" evidence="1">
    <location>
        <begin position="9"/>
        <end position="310"/>
    </location>
</feature>
<dbReference type="PANTHER" id="PTHR23257">
    <property type="entry name" value="SERINE-THREONINE PROTEIN KINASE"/>
    <property type="match status" value="1"/>
</dbReference>
<dbReference type="InterPro" id="IPR000719">
    <property type="entry name" value="Prot_kinase_dom"/>
</dbReference>
<dbReference type="InterPro" id="IPR011009">
    <property type="entry name" value="Kinase-like_dom_sf"/>
</dbReference>
<dbReference type="GO" id="GO:0005737">
    <property type="term" value="C:cytoplasm"/>
    <property type="evidence" value="ECO:0007669"/>
    <property type="project" value="TreeGrafter"/>
</dbReference>
<evidence type="ECO:0000313" key="3">
    <source>
        <dbReference type="Proteomes" id="UP000022910"/>
    </source>
</evidence>
<evidence type="ECO:0000259" key="1">
    <source>
        <dbReference type="PROSITE" id="PS50011"/>
    </source>
</evidence>
<dbReference type="InterPro" id="IPR050167">
    <property type="entry name" value="Ser_Thr_protein_kinase"/>
</dbReference>
<dbReference type="PRINTS" id="PR00109">
    <property type="entry name" value="TYRKINASE"/>
</dbReference>
<reference evidence="2 3" key="1">
    <citation type="submission" date="2014-02" db="EMBL/GenBank/DDBJ databases">
        <title>Single nucleus genome sequencing reveals high similarity among nuclei of an endomycorrhizal fungus.</title>
        <authorList>
            <person name="Lin K."/>
            <person name="Geurts R."/>
            <person name="Zhang Z."/>
            <person name="Limpens E."/>
            <person name="Saunders D.G."/>
            <person name="Mu D."/>
            <person name="Pang E."/>
            <person name="Cao H."/>
            <person name="Cha H."/>
            <person name="Lin T."/>
            <person name="Zhou Q."/>
            <person name="Shang Y."/>
            <person name="Li Y."/>
            <person name="Ivanov S."/>
            <person name="Sharma T."/>
            <person name="Velzen R.V."/>
            <person name="Ruijter N.D."/>
            <person name="Aanen D.K."/>
            <person name="Win J."/>
            <person name="Kamoun S."/>
            <person name="Bisseling T."/>
            <person name="Huang S."/>
        </authorList>
    </citation>
    <scope>NUCLEOTIDE SEQUENCE [LARGE SCALE GENOMIC DNA]</scope>
    <source>
        <strain evidence="3">DAOM197198w</strain>
    </source>
</reference>
<dbReference type="SUPFAM" id="SSF56112">
    <property type="entry name" value="Protein kinase-like (PK-like)"/>
    <property type="match status" value="1"/>
</dbReference>
<dbReference type="GO" id="GO:0005524">
    <property type="term" value="F:ATP binding"/>
    <property type="evidence" value="ECO:0007669"/>
    <property type="project" value="InterPro"/>
</dbReference>
<dbReference type="PROSITE" id="PS50011">
    <property type="entry name" value="PROTEIN_KINASE_DOM"/>
    <property type="match status" value="1"/>
</dbReference>
<sequence>MEFVLYDRFKNVEFNAEGGFSKIYKATWIDGPIVDWNEKKQKYNRYGEVTVALKELNNSENINSKELNELKIYYNFTLNWQPDEYVKRVCNSTNTSNFNNINTYYGITQNPLTKNFMIITEYYELGNLTYYIANNFFNMNWYEKIQILQDIISGLKNIHDANIIHKDYHSGNILIHNFYPSITAAITGDLGLSKSAIESLNDNNEIYGVIPYVAPEVFRGQKYTKASDIYSFGMIMWELMTGRKPFWDKSHDTDLIIKICDGIRPPIVENASKVYIELMKECWHSNPNKRPTATELETNISSIWNDEPFYLYGSYYGSINPNGNINSADIGPIKINNPGAIYKSRPLSVMIKSAESTRSLKTRRKKYSLYPI</sequence>